<proteinExistence type="predicted"/>
<dbReference type="EMBL" id="CP159207">
    <property type="protein sequence ID" value="XCF18381.1"/>
    <property type="molecule type" value="Genomic_DNA"/>
</dbReference>
<feature type="compositionally biased region" description="Acidic residues" evidence="1">
    <location>
        <begin position="105"/>
        <end position="117"/>
    </location>
</feature>
<reference evidence="2" key="1">
    <citation type="submission" date="2024-06" db="EMBL/GenBank/DDBJ databases">
        <title>Genome Sequence of an extremely halophilic archaeon isolated from Permian era halite, Salado Formation, Carlsbad, New Mexico: Halobacterium sp. strain NMX12-1.</title>
        <authorList>
            <person name="Sotoa L."/>
            <person name="DasSarma P."/>
            <person name="Anton B.P."/>
            <person name="Vincze T."/>
            <person name="Verma I."/>
            <person name="Eralp B."/>
            <person name="Powers D.W."/>
            <person name="Dozier B.L."/>
            <person name="Roberts R.J."/>
            <person name="DasSarma S."/>
        </authorList>
    </citation>
    <scope>NUCLEOTIDE SEQUENCE</scope>
    <source>
        <strain evidence="2">NMX12-1</strain>
        <plasmid evidence="2">pNMX12-1_21</plasmid>
    </source>
</reference>
<evidence type="ECO:0000256" key="1">
    <source>
        <dbReference type="SAM" id="MobiDB-lite"/>
    </source>
</evidence>
<organism evidence="2">
    <name type="scientific">Halobacterium sp. NMX12-1</name>
    <dbReference type="NCBI Taxonomy" id="3166650"/>
    <lineage>
        <taxon>Archaea</taxon>
        <taxon>Methanobacteriati</taxon>
        <taxon>Methanobacteriota</taxon>
        <taxon>Stenosarchaea group</taxon>
        <taxon>Halobacteria</taxon>
        <taxon>Halobacteriales</taxon>
        <taxon>Halobacteriaceae</taxon>
        <taxon>Halobacterium</taxon>
    </lineage>
</organism>
<sequence>MYFESDDLWESGEPAKSEEQRVLEFLENNPDALVTESFVATEVLDEADIPQPDMDLSREAEAMQREQAFIGAAKSQAMLERLVREGRVEKREIRIQDAMKKIDEDTGFTDDLPDELSEGGIPDYNDNTRPFYRIAEQ</sequence>
<dbReference type="RefSeq" id="WP_353635651.1">
    <property type="nucleotide sequence ID" value="NZ_CP159207.1"/>
</dbReference>
<name>A0AAU8CHG0_9EURY</name>
<accession>A0AAU8CHG0</accession>
<feature type="region of interest" description="Disordered" evidence="1">
    <location>
        <begin position="104"/>
        <end position="129"/>
    </location>
</feature>
<keyword evidence="2" id="KW-0614">Plasmid</keyword>
<gene>
    <name evidence="2" type="ORF">ABSL23_17415</name>
</gene>
<geneLocation type="plasmid" evidence="2">
    <name>pNMX12-1_21</name>
</geneLocation>
<protein>
    <submittedName>
        <fullName evidence="2">Uncharacterized protein</fullName>
    </submittedName>
</protein>
<dbReference type="AlphaFoldDB" id="A0AAU8CHG0"/>
<dbReference type="KEGG" id="hanx:ABSL23_17415"/>
<evidence type="ECO:0000313" key="2">
    <source>
        <dbReference type="EMBL" id="XCF18381.1"/>
    </source>
</evidence>
<dbReference type="GeneID" id="91110967"/>